<protein>
    <submittedName>
        <fullName evidence="2">DUF4148 domain-containing protein</fullName>
    </submittedName>
</protein>
<dbReference type="KEGG" id="apes:FOC84_14715"/>
<sequence length="94" mass="10246">MRIKTFSLASAAAIVIGIFSSSATASEETQVPPPKPSELTRADRVADLQAWRASGLDELSRGESSPDIYGAEYRERYATYLRLRAEARQQSAPG</sequence>
<organism evidence="2 3">
    <name type="scientific">Achromobacter pestifer</name>
    <dbReference type="NCBI Taxonomy" id="1353889"/>
    <lineage>
        <taxon>Bacteria</taxon>
        <taxon>Pseudomonadati</taxon>
        <taxon>Pseudomonadota</taxon>
        <taxon>Betaproteobacteria</taxon>
        <taxon>Burkholderiales</taxon>
        <taxon>Alcaligenaceae</taxon>
        <taxon>Achromobacter</taxon>
    </lineage>
</organism>
<dbReference type="EMBL" id="CP053985">
    <property type="protein sequence ID" value="QKH36133.1"/>
    <property type="molecule type" value="Genomic_DNA"/>
</dbReference>
<evidence type="ECO:0000256" key="1">
    <source>
        <dbReference type="SAM" id="SignalP"/>
    </source>
</evidence>
<proteinExistence type="predicted"/>
<feature type="signal peptide" evidence="1">
    <location>
        <begin position="1"/>
        <end position="25"/>
    </location>
</feature>
<reference evidence="2 3" key="1">
    <citation type="submission" date="2020-05" db="EMBL/GenBank/DDBJ databases">
        <title>FDA dAtabase for Regulatory Grade micrObial Sequences (FDA-ARGOS): Supporting development and validation of Infectious Disease Dx tests.</title>
        <authorList>
            <person name="Sproer C."/>
            <person name="Gronow S."/>
            <person name="Severitt S."/>
            <person name="Schroder I."/>
            <person name="Tallon L."/>
            <person name="Sadzewicz L."/>
            <person name="Zhao X."/>
            <person name="Vavikolanu K."/>
            <person name="Mehta A."/>
            <person name="Aluvathingal J."/>
            <person name="Nadendla S."/>
            <person name="Myers T."/>
            <person name="Yan Y."/>
            <person name="Sichtig H."/>
        </authorList>
    </citation>
    <scope>NUCLEOTIDE SEQUENCE [LARGE SCALE GENOMIC DNA]</scope>
    <source>
        <strain evidence="2 3">FDAARGOS_790</strain>
    </source>
</reference>
<feature type="chain" id="PRO_5028880839" evidence="1">
    <location>
        <begin position="26"/>
        <end position="94"/>
    </location>
</feature>
<evidence type="ECO:0000313" key="2">
    <source>
        <dbReference type="EMBL" id="QKH36133.1"/>
    </source>
</evidence>
<name>A0A7D4HTM9_9BURK</name>
<gene>
    <name evidence="2" type="ORF">FOC84_14715</name>
</gene>
<accession>A0A7D4HTM9</accession>
<dbReference type="AlphaFoldDB" id="A0A7D4HTM9"/>
<dbReference type="Pfam" id="PF13663">
    <property type="entry name" value="DUF4148"/>
    <property type="match status" value="1"/>
</dbReference>
<keyword evidence="3" id="KW-1185">Reference proteome</keyword>
<dbReference type="Proteomes" id="UP000500970">
    <property type="component" value="Chromosome"/>
</dbReference>
<evidence type="ECO:0000313" key="3">
    <source>
        <dbReference type="Proteomes" id="UP000500970"/>
    </source>
</evidence>
<keyword evidence="1" id="KW-0732">Signal</keyword>
<dbReference type="RefSeq" id="WP_173145050.1">
    <property type="nucleotide sequence ID" value="NZ_CP053985.1"/>
</dbReference>
<dbReference type="InterPro" id="IPR025421">
    <property type="entry name" value="DUF4148"/>
</dbReference>